<proteinExistence type="predicted"/>
<comment type="caution">
    <text evidence="2">The sequence shown here is derived from an EMBL/GenBank/DDBJ whole genome shotgun (WGS) entry which is preliminary data.</text>
</comment>
<keyword evidence="3" id="KW-1185">Reference proteome</keyword>
<dbReference type="InterPro" id="IPR046144">
    <property type="entry name" value="DUF6146"/>
</dbReference>
<evidence type="ECO:0000313" key="3">
    <source>
        <dbReference type="Proteomes" id="UP000288102"/>
    </source>
</evidence>
<dbReference type="RefSeq" id="WP_127337111.1">
    <property type="nucleotide sequence ID" value="NZ_QWDM01000002.1"/>
</dbReference>
<gene>
    <name evidence="2" type="ORF">D0817_04050</name>
</gene>
<evidence type="ECO:0000313" key="2">
    <source>
        <dbReference type="EMBL" id="RUT71865.1"/>
    </source>
</evidence>
<evidence type="ECO:0000256" key="1">
    <source>
        <dbReference type="SAM" id="SignalP"/>
    </source>
</evidence>
<protein>
    <recommendedName>
        <fullName evidence="4">Lipoprotein</fullName>
    </recommendedName>
</protein>
<accession>A0A434ABW6</accession>
<dbReference type="OrthoDB" id="1119488at2"/>
<dbReference type="PROSITE" id="PS51257">
    <property type="entry name" value="PROKAR_LIPOPROTEIN"/>
    <property type="match status" value="1"/>
</dbReference>
<reference evidence="3" key="1">
    <citation type="journal article" date="2019" name="Syst. Appl. Microbiol.">
        <title>Flavobacterium circumlabens sp. nov. and Flavobacterium cupreum sp. nov., two psychrotrophic species isolated from Antarctic environmental samples.</title>
        <authorList>
            <person name="Kralova S."/>
            <person name="Busse H.-J."/>
            <person name="Svec P."/>
            <person name="Maslanova I."/>
            <person name="Stankova E."/>
            <person name="Bartak M."/>
            <person name="Sedlacek I."/>
        </authorList>
    </citation>
    <scope>NUCLEOTIDE SEQUENCE [LARGE SCALE GENOMIC DNA]</scope>
    <source>
        <strain evidence="3">CCM 8825</strain>
    </source>
</reference>
<feature type="chain" id="PRO_5019110838" description="Lipoprotein" evidence="1">
    <location>
        <begin position="21"/>
        <end position="145"/>
    </location>
</feature>
<organism evidence="2 3">
    <name type="scientific">Flavobacterium cupreum</name>
    <dbReference type="NCBI Taxonomy" id="2133766"/>
    <lineage>
        <taxon>Bacteria</taxon>
        <taxon>Pseudomonadati</taxon>
        <taxon>Bacteroidota</taxon>
        <taxon>Flavobacteriia</taxon>
        <taxon>Flavobacteriales</taxon>
        <taxon>Flavobacteriaceae</taxon>
        <taxon>Flavobacterium</taxon>
    </lineage>
</organism>
<name>A0A434ABW6_9FLAO</name>
<dbReference type="AlphaFoldDB" id="A0A434ABW6"/>
<feature type="signal peptide" evidence="1">
    <location>
        <begin position="1"/>
        <end position="20"/>
    </location>
</feature>
<dbReference type="Pfam" id="PF19643">
    <property type="entry name" value="DUF6146"/>
    <property type="match status" value="1"/>
</dbReference>
<keyword evidence="1" id="KW-0732">Signal</keyword>
<evidence type="ECO:0008006" key="4">
    <source>
        <dbReference type="Google" id="ProtNLM"/>
    </source>
</evidence>
<dbReference type="EMBL" id="QWDM01000002">
    <property type="protein sequence ID" value="RUT71865.1"/>
    <property type="molecule type" value="Genomic_DNA"/>
</dbReference>
<dbReference type="Proteomes" id="UP000288102">
    <property type="component" value="Unassembled WGS sequence"/>
</dbReference>
<sequence>MKNFVYILVILGTIIACSTAKTNVSEPVKVNNGVALNDTVRIANDSLEYEVIIIDNGFSTWLASRAYPRNYHSQSFLESKNILYINEWNNRVLQPQRYNPGLYEMNINYNPAINYGYEVNYLIYNYMIYFQNTYKQKLWGYVPSR</sequence>